<gene>
    <name evidence="2" type="ORF">GCM10022214_42830</name>
</gene>
<evidence type="ECO:0000259" key="1">
    <source>
        <dbReference type="Pfam" id="PF00248"/>
    </source>
</evidence>
<accession>A0ABP7W3X3</accession>
<protein>
    <submittedName>
        <fullName evidence="2">Aldo/keto reductase</fullName>
    </submittedName>
</protein>
<dbReference type="EMBL" id="BAAAZG010000026">
    <property type="protein sequence ID" value="GAA4079783.1"/>
    <property type="molecule type" value="Genomic_DNA"/>
</dbReference>
<proteinExistence type="predicted"/>
<reference evidence="3" key="1">
    <citation type="journal article" date="2019" name="Int. J. Syst. Evol. Microbiol.">
        <title>The Global Catalogue of Microorganisms (GCM) 10K type strain sequencing project: providing services to taxonomists for standard genome sequencing and annotation.</title>
        <authorList>
            <consortium name="The Broad Institute Genomics Platform"/>
            <consortium name="The Broad Institute Genome Sequencing Center for Infectious Disease"/>
            <person name="Wu L."/>
            <person name="Ma J."/>
        </authorList>
    </citation>
    <scope>NUCLEOTIDE SEQUENCE [LARGE SCALE GENOMIC DNA]</scope>
    <source>
        <strain evidence="3">JCM 16702</strain>
    </source>
</reference>
<dbReference type="SUPFAM" id="SSF51430">
    <property type="entry name" value="NAD(P)-linked oxidoreductase"/>
    <property type="match status" value="1"/>
</dbReference>
<feature type="domain" description="NADP-dependent oxidoreductase" evidence="1">
    <location>
        <begin position="2"/>
        <end position="301"/>
    </location>
</feature>
<organism evidence="2 3">
    <name type="scientific">Actinomadura miaoliensis</name>
    <dbReference type="NCBI Taxonomy" id="430685"/>
    <lineage>
        <taxon>Bacteria</taxon>
        <taxon>Bacillati</taxon>
        <taxon>Actinomycetota</taxon>
        <taxon>Actinomycetes</taxon>
        <taxon>Streptosporangiales</taxon>
        <taxon>Thermomonosporaceae</taxon>
        <taxon>Actinomadura</taxon>
    </lineage>
</organism>
<dbReference type="Pfam" id="PF00248">
    <property type="entry name" value="Aldo_ket_red"/>
    <property type="match status" value="1"/>
</dbReference>
<name>A0ABP7W3X3_9ACTN</name>
<evidence type="ECO:0000313" key="3">
    <source>
        <dbReference type="Proteomes" id="UP001500683"/>
    </source>
</evidence>
<dbReference type="PANTHER" id="PTHR43364">
    <property type="entry name" value="NADH-SPECIFIC METHYLGLYOXAL REDUCTASE-RELATED"/>
    <property type="match status" value="1"/>
</dbReference>
<keyword evidence="3" id="KW-1185">Reference proteome</keyword>
<sequence>MEIALGAMLFGTRVDEEASFAILDRFVEAGGTMIDTANNYAFWLEGGRGGESETVIGRWLASRGLRDRVFIGTKVGAQPKTPGTGLENAEGLSEKAIRTAAEGSLRRLGTDHIDLYWAHFEDRSVALEETMGAFGDLVREGAVGRVGVSNHAVWRVERARALGEPRYDDLQYRYSYLLPQPGVKLPENGHHHVDEELLDYVRAEGMRLWVYNALLAGSYTRPDKPLHWAYEHPSNERRLAALRSVADELGATPNQVVLAWLMGGDPPMIPIVGVSAMAQLEEALGAADLALDAELRERLDTAASA</sequence>
<dbReference type="Proteomes" id="UP001500683">
    <property type="component" value="Unassembled WGS sequence"/>
</dbReference>
<dbReference type="PANTHER" id="PTHR43364:SF6">
    <property type="entry name" value="OXIDOREDUCTASE-RELATED"/>
    <property type="match status" value="1"/>
</dbReference>
<dbReference type="InterPro" id="IPR023210">
    <property type="entry name" value="NADP_OxRdtase_dom"/>
</dbReference>
<dbReference type="InterPro" id="IPR050523">
    <property type="entry name" value="AKR_Detox_Biosynth"/>
</dbReference>
<dbReference type="InterPro" id="IPR036812">
    <property type="entry name" value="NAD(P)_OxRdtase_dom_sf"/>
</dbReference>
<dbReference type="Gene3D" id="3.20.20.100">
    <property type="entry name" value="NADP-dependent oxidoreductase domain"/>
    <property type="match status" value="1"/>
</dbReference>
<dbReference type="RefSeq" id="WP_344950142.1">
    <property type="nucleotide sequence ID" value="NZ_BAAAZG010000026.1"/>
</dbReference>
<evidence type="ECO:0000313" key="2">
    <source>
        <dbReference type="EMBL" id="GAA4079783.1"/>
    </source>
</evidence>
<comment type="caution">
    <text evidence="2">The sequence shown here is derived from an EMBL/GenBank/DDBJ whole genome shotgun (WGS) entry which is preliminary data.</text>
</comment>